<dbReference type="AlphaFoldDB" id="A0A4R5MEP1"/>
<evidence type="ECO:0000313" key="1">
    <source>
        <dbReference type="EMBL" id="TDG25374.1"/>
    </source>
</evidence>
<dbReference type="OrthoDB" id="9102495at2"/>
<comment type="caution">
    <text evidence="1">The sequence shown here is derived from an EMBL/GenBank/DDBJ whole genome shotgun (WGS) entry which is preliminary data.</text>
</comment>
<dbReference type="Proteomes" id="UP000295722">
    <property type="component" value="Unassembled WGS sequence"/>
</dbReference>
<name>A0A4R5MEP1_9BURK</name>
<sequence length="104" mass="10707">MPLQLNFTTPSTGAVASYHVVQQVGLDYVSSLTNATVASYLDSSAKGAGKFPMYTQQIQIDGLPDAGADARSFAESSLIVAALADGSASVGTNRYVFAGAELVD</sequence>
<proteinExistence type="predicted"/>
<organism evidence="1 2">
    <name type="scientific">Paraburkholderia silviterrae</name>
    <dbReference type="NCBI Taxonomy" id="2528715"/>
    <lineage>
        <taxon>Bacteria</taxon>
        <taxon>Pseudomonadati</taxon>
        <taxon>Pseudomonadota</taxon>
        <taxon>Betaproteobacteria</taxon>
        <taxon>Burkholderiales</taxon>
        <taxon>Burkholderiaceae</taxon>
        <taxon>Paraburkholderia</taxon>
    </lineage>
</organism>
<evidence type="ECO:0000313" key="2">
    <source>
        <dbReference type="Proteomes" id="UP000295722"/>
    </source>
</evidence>
<dbReference type="RefSeq" id="WP_133193937.1">
    <property type="nucleotide sequence ID" value="NZ_JBHUCW010000006.1"/>
</dbReference>
<protein>
    <submittedName>
        <fullName evidence="1">Uncharacterized protein</fullName>
    </submittedName>
</protein>
<dbReference type="EMBL" id="SMRP01000002">
    <property type="protein sequence ID" value="TDG25374.1"/>
    <property type="molecule type" value="Genomic_DNA"/>
</dbReference>
<gene>
    <name evidence="1" type="ORF">EYW47_05950</name>
</gene>
<reference evidence="1 2" key="1">
    <citation type="submission" date="2019-03" db="EMBL/GenBank/DDBJ databases">
        <title>Paraburkholderia sp. 4M-K11, isolated from subtropical forest soil.</title>
        <authorList>
            <person name="Gao Z.-H."/>
            <person name="Qiu L.-H."/>
        </authorList>
    </citation>
    <scope>NUCLEOTIDE SEQUENCE [LARGE SCALE GENOMIC DNA]</scope>
    <source>
        <strain evidence="1 2">4M-K11</strain>
    </source>
</reference>
<keyword evidence="2" id="KW-1185">Reference proteome</keyword>
<accession>A0A4R5MEP1</accession>